<evidence type="ECO:0000256" key="12">
    <source>
        <dbReference type="ARBA" id="ARBA00023012"/>
    </source>
</evidence>
<evidence type="ECO:0000256" key="14">
    <source>
        <dbReference type="SAM" id="Phobius"/>
    </source>
</evidence>
<feature type="domain" description="Histidine kinase" evidence="15">
    <location>
        <begin position="255"/>
        <end position="450"/>
    </location>
</feature>
<protein>
    <recommendedName>
        <fullName evidence="3">histidine kinase</fullName>
        <ecNumber evidence="3">2.7.13.3</ecNumber>
    </recommendedName>
</protein>
<accession>A0A6N2U2A5</accession>
<dbReference type="AlphaFoldDB" id="A0A6N2U2A5"/>
<evidence type="ECO:0000259" key="16">
    <source>
        <dbReference type="PROSITE" id="PS50885"/>
    </source>
</evidence>
<keyword evidence="4" id="KW-1003">Cell membrane</keyword>
<dbReference type="EMBL" id="CACRTG010000013">
    <property type="protein sequence ID" value="VYT11529.1"/>
    <property type="molecule type" value="Genomic_DNA"/>
</dbReference>
<dbReference type="PROSITE" id="PS50109">
    <property type="entry name" value="HIS_KIN"/>
    <property type="match status" value="1"/>
</dbReference>
<dbReference type="PANTHER" id="PTHR45528:SF1">
    <property type="entry name" value="SENSOR HISTIDINE KINASE CPXA"/>
    <property type="match status" value="1"/>
</dbReference>
<dbReference type="EC" id="2.7.13.3" evidence="3"/>
<evidence type="ECO:0000313" key="17">
    <source>
        <dbReference type="EMBL" id="VYT11529.1"/>
    </source>
</evidence>
<dbReference type="GO" id="GO:0005886">
    <property type="term" value="C:plasma membrane"/>
    <property type="evidence" value="ECO:0007669"/>
    <property type="project" value="UniProtKB-SubCell"/>
</dbReference>
<dbReference type="PANTHER" id="PTHR45528">
    <property type="entry name" value="SENSOR HISTIDINE KINASE CPXA"/>
    <property type="match status" value="1"/>
</dbReference>
<feature type="transmembrane region" description="Helical" evidence="14">
    <location>
        <begin position="164"/>
        <end position="187"/>
    </location>
</feature>
<keyword evidence="8" id="KW-0547">Nucleotide-binding</keyword>
<evidence type="ECO:0000256" key="13">
    <source>
        <dbReference type="ARBA" id="ARBA00023136"/>
    </source>
</evidence>
<dbReference type="InterPro" id="IPR003661">
    <property type="entry name" value="HisK_dim/P_dom"/>
</dbReference>
<dbReference type="GO" id="GO:0005524">
    <property type="term" value="F:ATP binding"/>
    <property type="evidence" value="ECO:0007669"/>
    <property type="project" value="UniProtKB-KW"/>
</dbReference>
<name>A0A6N2U2A5_9FIRM</name>
<feature type="domain" description="HAMP" evidence="16">
    <location>
        <begin position="188"/>
        <end position="240"/>
    </location>
</feature>
<keyword evidence="11 14" id="KW-1133">Transmembrane helix</keyword>
<comment type="subcellular location">
    <subcellularLocation>
        <location evidence="2">Cell membrane</location>
        <topology evidence="2">Multi-pass membrane protein</topology>
    </subcellularLocation>
</comment>
<keyword evidence="12" id="KW-0902">Two-component regulatory system</keyword>
<dbReference type="InterPro" id="IPR036890">
    <property type="entry name" value="HATPase_C_sf"/>
</dbReference>
<keyword evidence="9" id="KW-0418">Kinase</keyword>
<evidence type="ECO:0000256" key="7">
    <source>
        <dbReference type="ARBA" id="ARBA00022692"/>
    </source>
</evidence>
<dbReference type="Gene3D" id="3.30.565.10">
    <property type="entry name" value="Histidine kinase-like ATPase, C-terminal domain"/>
    <property type="match status" value="1"/>
</dbReference>
<evidence type="ECO:0000256" key="11">
    <source>
        <dbReference type="ARBA" id="ARBA00022989"/>
    </source>
</evidence>
<feature type="transmembrane region" description="Helical" evidence="14">
    <location>
        <begin position="12"/>
        <end position="33"/>
    </location>
</feature>
<dbReference type="PROSITE" id="PS50885">
    <property type="entry name" value="HAMP"/>
    <property type="match status" value="1"/>
</dbReference>
<dbReference type="InterPro" id="IPR050398">
    <property type="entry name" value="HssS/ArlS-like"/>
</dbReference>
<evidence type="ECO:0000259" key="15">
    <source>
        <dbReference type="PROSITE" id="PS50109"/>
    </source>
</evidence>
<sequence length="451" mass="52424">MIKKFQNCKIRTQFAIVILLAGALCYFLFSFLWGKRYETFGYLNDKFGFYPQLNDDSFWGTLYEEALKYDIPESEDDKETSEKMQPFFDLVDDYTGIYIYRLEDGIFLCGKPPISMEKHAFRSFFDFGYALTDGEGETPISFPIQFKNEMAQVHITFYHSSFFLYPYCMVLLVVCIGLFLFLVLFFVSRKMKQIIRLKDDVLVMAGGDLSHPFPDYQKNEIGILSHELDHLRIAFDENIQSEQESRKANQDLITAMSHDLRTPLTILNGYLEILKQQKRPDKQEDYLNRCLQKTADIKEMTDRMFEYALVFDPTETPELHSQNSALLRQILMEHCEFLKLVGFQTELAFPESTFFFLCDVTMLKRIFSNLFSNIIKYGDKQDRITVTVTQALHSITIKLTNTVKKDFSAIESNQIGLKSTVKMMQLMGGTTTIDKTATQFSVLLTLKNERS</sequence>
<evidence type="ECO:0000256" key="4">
    <source>
        <dbReference type="ARBA" id="ARBA00022475"/>
    </source>
</evidence>
<dbReference type="SUPFAM" id="SSF47384">
    <property type="entry name" value="Homodimeric domain of signal transducing histidine kinase"/>
    <property type="match status" value="1"/>
</dbReference>
<keyword evidence="6 17" id="KW-0808">Transferase</keyword>
<dbReference type="InterPro" id="IPR036097">
    <property type="entry name" value="HisK_dim/P_sf"/>
</dbReference>
<dbReference type="Gene3D" id="6.10.340.10">
    <property type="match status" value="1"/>
</dbReference>
<keyword evidence="5" id="KW-0597">Phosphoprotein</keyword>
<evidence type="ECO:0000256" key="3">
    <source>
        <dbReference type="ARBA" id="ARBA00012438"/>
    </source>
</evidence>
<organism evidence="17">
    <name type="scientific">[Clostridium] nexile</name>
    <dbReference type="NCBI Taxonomy" id="29361"/>
    <lineage>
        <taxon>Bacteria</taxon>
        <taxon>Bacillati</taxon>
        <taxon>Bacillota</taxon>
        <taxon>Clostridia</taxon>
        <taxon>Lachnospirales</taxon>
        <taxon>Lachnospiraceae</taxon>
        <taxon>Tyzzerella</taxon>
    </lineage>
</organism>
<evidence type="ECO:0000256" key="6">
    <source>
        <dbReference type="ARBA" id="ARBA00022679"/>
    </source>
</evidence>
<dbReference type="InterPro" id="IPR003660">
    <property type="entry name" value="HAMP_dom"/>
</dbReference>
<evidence type="ECO:0000256" key="9">
    <source>
        <dbReference type="ARBA" id="ARBA00022777"/>
    </source>
</evidence>
<reference evidence="17" key="1">
    <citation type="submission" date="2019-11" db="EMBL/GenBank/DDBJ databases">
        <authorList>
            <person name="Feng L."/>
        </authorList>
    </citation>
    <scope>NUCLEOTIDE SEQUENCE</scope>
    <source>
        <strain evidence="17">CnexileLFYP112</strain>
    </source>
</reference>
<dbReference type="InterPro" id="IPR005467">
    <property type="entry name" value="His_kinase_dom"/>
</dbReference>
<keyword evidence="13 14" id="KW-0472">Membrane</keyword>
<dbReference type="SMART" id="SM00388">
    <property type="entry name" value="HisKA"/>
    <property type="match status" value="1"/>
</dbReference>
<evidence type="ECO:0000256" key="2">
    <source>
        <dbReference type="ARBA" id="ARBA00004651"/>
    </source>
</evidence>
<dbReference type="GO" id="GO:0000155">
    <property type="term" value="F:phosphorelay sensor kinase activity"/>
    <property type="evidence" value="ECO:0007669"/>
    <property type="project" value="InterPro"/>
</dbReference>
<evidence type="ECO:0000256" key="5">
    <source>
        <dbReference type="ARBA" id="ARBA00022553"/>
    </source>
</evidence>
<gene>
    <name evidence="17" type="primary">creC</name>
    <name evidence="17" type="ORF">CNLFYP112_01867</name>
</gene>
<evidence type="ECO:0000256" key="8">
    <source>
        <dbReference type="ARBA" id="ARBA00022741"/>
    </source>
</evidence>
<evidence type="ECO:0000256" key="1">
    <source>
        <dbReference type="ARBA" id="ARBA00000085"/>
    </source>
</evidence>
<dbReference type="Pfam" id="PF00512">
    <property type="entry name" value="HisKA"/>
    <property type="match status" value="1"/>
</dbReference>
<keyword evidence="7 14" id="KW-0812">Transmembrane</keyword>
<proteinExistence type="predicted"/>
<comment type="catalytic activity">
    <reaction evidence="1">
        <text>ATP + protein L-histidine = ADP + protein N-phospho-L-histidine.</text>
        <dbReference type="EC" id="2.7.13.3"/>
    </reaction>
</comment>
<keyword evidence="10" id="KW-0067">ATP-binding</keyword>
<dbReference type="SMART" id="SM00387">
    <property type="entry name" value="HATPase_c"/>
    <property type="match status" value="1"/>
</dbReference>
<dbReference type="SUPFAM" id="SSF55874">
    <property type="entry name" value="ATPase domain of HSP90 chaperone/DNA topoisomerase II/histidine kinase"/>
    <property type="match status" value="1"/>
</dbReference>
<dbReference type="CDD" id="cd00082">
    <property type="entry name" value="HisKA"/>
    <property type="match status" value="1"/>
</dbReference>
<evidence type="ECO:0000256" key="10">
    <source>
        <dbReference type="ARBA" id="ARBA00022840"/>
    </source>
</evidence>
<dbReference type="Gene3D" id="1.10.287.130">
    <property type="match status" value="1"/>
</dbReference>
<dbReference type="InterPro" id="IPR003594">
    <property type="entry name" value="HATPase_dom"/>
</dbReference>